<dbReference type="OrthoDB" id="120883at2"/>
<sequence length="87" mass="9639">MQEELQLLEAWIPEQMEPGTLFVLENAGTMGDARNPYVAVLACPSCGALGLITRAQYIGQQSMICGGDTCSAEYYLHDDDIEYRQPH</sequence>
<dbReference type="EMBL" id="QVQT01000006">
    <property type="protein sequence ID" value="RFU15314.1"/>
    <property type="molecule type" value="Genomic_DNA"/>
</dbReference>
<proteinExistence type="predicted"/>
<protein>
    <submittedName>
        <fullName evidence="1">Uncharacterized protein</fullName>
    </submittedName>
</protein>
<keyword evidence="2" id="KW-1185">Reference proteome</keyword>
<organism evidence="1 2">
    <name type="scientific">Paracidobacterium acidisoli</name>
    <dbReference type="NCBI Taxonomy" id="2303751"/>
    <lineage>
        <taxon>Bacteria</taxon>
        <taxon>Pseudomonadati</taxon>
        <taxon>Acidobacteriota</taxon>
        <taxon>Terriglobia</taxon>
        <taxon>Terriglobales</taxon>
        <taxon>Acidobacteriaceae</taxon>
        <taxon>Paracidobacterium</taxon>
    </lineage>
</organism>
<dbReference type="Proteomes" id="UP000264702">
    <property type="component" value="Unassembled WGS sequence"/>
</dbReference>
<reference evidence="1 2" key="1">
    <citation type="submission" date="2018-08" db="EMBL/GenBank/DDBJ databases">
        <title>Acidipila sp. 4G-K13, an acidobacterium isolated from forest soil.</title>
        <authorList>
            <person name="Gao Z.-H."/>
            <person name="Qiu L.-H."/>
        </authorList>
    </citation>
    <scope>NUCLEOTIDE SEQUENCE [LARGE SCALE GENOMIC DNA]</scope>
    <source>
        <strain evidence="1 2">4G-K13</strain>
    </source>
</reference>
<gene>
    <name evidence="1" type="ORF">D0Y96_16685</name>
</gene>
<dbReference type="RefSeq" id="WP_117302162.1">
    <property type="nucleotide sequence ID" value="NZ_QVQT02000006.1"/>
</dbReference>
<evidence type="ECO:0000313" key="2">
    <source>
        <dbReference type="Proteomes" id="UP000264702"/>
    </source>
</evidence>
<dbReference type="AlphaFoldDB" id="A0A372IK71"/>
<evidence type="ECO:0000313" key="1">
    <source>
        <dbReference type="EMBL" id="RFU15314.1"/>
    </source>
</evidence>
<accession>A0A372IK71</accession>
<name>A0A372IK71_9BACT</name>
<comment type="caution">
    <text evidence="1">The sequence shown here is derived from an EMBL/GenBank/DDBJ whole genome shotgun (WGS) entry which is preliminary data.</text>
</comment>